<dbReference type="OrthoDB" id="2435698at2759"/>
<feature type="region of interest" description="Disordered" evidence="1">
    <location>
        <begin position="1"/>
        <end position="69"/>
    </location>
</feature>
<dbReference type="EMBL" id="JAAAHY010000226">
    <property type="protein sequence ID" value="KAF9965741.1"/>
    <property type="molecule type" value="Genomic_DNA"/>
</dbReference>
<keyword evidence="3" id="KW-1185">Reference proteome</keyword>
<comment type="caution">
    <text evidence="2">The sequence shown here is derived from an EMBL/GenBank/DDBJ whole genome shotgun (WGS) entry which is preliminary data.</text>
</comment>
<dbReference type="AlphaFoldDB" id="A0A9P6JA67"/>
<sequence length="329" mass="35336">MPPPPPGAASSMTVVGSSAPLHSMVRPGGPPPPPPTLAQLQLQQQQQRPPYAPHPAMATATGRSDQAHHPCLNIPFAAPQRPLTHPPASRQIVDALCDKLLLDPHFYHSVMDLASRRGFALHAPALSVSSSTPVASDPPPNASAEKHGWPTAEAGTEGTVAVPESAAQIPAKEPSAAPTLSKGQRKRRRNMKKTMEKRAWSYLTLLSQSMIKTKIKDQEVASKARLLKVNGWTGVDLAPERAAACRRKLQRGCKADPEFINIVNNQLDKMANSAKGDGSMDSKELKRKAKAFRNLAGYHDLIVKSTKADPKPSKEADRTSSLDATAAKQ</sequence>
<proteinExistence type="predicted"/>
<evidence type="ECO:0000256" key="1">
    <source>
        <dbReference type="SAM" id="MobiDB-lite"/>
    </source>
</evidence>
<feature type="compositionally biased region" description="Low complexity" evidence="1">
    <location>
        <begin position="37"/>
        <end position="49"/>
    </location>
</feature>
<evidence type="ECO:0000313" key="2">
    <source>
        <dbReference type="EMBL" id="KAF9965741.1"/>
    </source>
</evidence>
<feature type="compositionally biased region" description="Basic and acidic residues" evidence="1">
    <location>
        <begin position="306"/>
        <end position="320"/>
    </location>
</feature>
<reference evidence="2" key="1">
    <citation type="journal article" date="2020" name="Fungal Divers.">
        <title>Resolving the Mortierellaceae phylogeny through synthesis of multi-gene phylogenetics and phylogenomics.</title>
        <authorList>
            <person name="Vandepol N."/>
            <person name="Liber J."/>
            <person name="Desiro A."/>
            <person name="Na H."/>
            <person name="Kennedy M."/>
            <person name="Barry K."/>
            <person name="Grigoriev I.V."/>
            <person name="Miller A.N."/>
            <person name="O'Donnell K."/>
            <person name="Stajich J.E."/>
            <person name="Bonito G."/>
        </authorList>
    </citation>
    <scope>NUCLEOTIDE SEQUENCE</scope>
    <source>
        <strain evidence="2">CK1249</strain>
    </source>
</reference>
<feature type="region of interest" description="Disordered" evidence="1">
    <location>
        <begin position="303"/>
        <end position="329"/>
    </location>
</feature>
<feature type="compositionally biased region" description="Basic residues" evidence="1">
    <location>
        <begin position="183"/>
        <end position="192"/>
    </location>
</feature>
<feature type="region of interest" description="Disordered" evidence="1">
    <location>
        <begin position="164"/>
        <end position="194"/>
    </location>
</feature>
<organism evidence="2 3">
    <name type="scientific">Mortierella alpina</name>
    <name type="common">Oleaginous fungus</name>
    <name type="synonym">Mortierella renispora</name>
    <dbReference type="NCBI Taxonomy" id="64518"/>
    <lineage>
        <taxon>Eukaryota</taxon>
        <taxon>Fungi</taxon>
        <taxon>Fungi incertae sedis</taxon>
        <taxon>Mucoromycota</taxon>
        <taxon>Mortierellomycotina</taxon>
        <taxon>Mortierellomycetes</taxon>
        <taxon>Mortierellales</taxon>
        <taxon>Mortierellaceae</taxon>
        <taxon>Mortierella</taxon>
    </lineage>
</organism>
<feature type="region of interest" description="Disordered" evidence="1">
    <location>
        <begin position="129"/>
        <end position="151"/>
    </location>
</feature>
<accession>A0A9P6JA67</accession>
<evidence type="ECO:0000313" key="3">
    <source>
        <dbReference type="Proteomes" id="UP000738359"/>
    </source>
</evidence>
<dbReference type="Proteomes" id="UP000738359">
    <property type="component" value="Unassembled WGS sequence"/>
</dbReference>
<protein>
    <submittedName>
        <fullName evidence="2">Uncharacterized protein</fullName>
    </submittedName>
</protein>
<gene>
    <name evidence="2" type="ORF">BGZ70_004220</name>
</gene>
<name>A0A9P6JA67_MORAP</name>